<evidence type="ECO:0000313" key="9">
    <source>
        <dbReference type="Proteomes" id="UP001165584"/>
    </source>
</evidence>
<dbReference type="PANTHER" id="PTHR13794">
    <property type="entry name" value="ENOLASE SUPERFAMILY, MANDELATE RACEMASE"/>
    <property type="match status" value="1"/>
</dbReference>
<dbReference type="InterPro" id="IPR036849">
    <property type="entry name" value="Enolase-like_C_sf"/>
</dbReference>
<dbReference type="InterPro" id="IPR013341">
    <property type="entry name" value="Mandelate_racemase_N_dom"/>
</dbReference>
<protein>
    <recommendedName>
        <fullName evidence="3">L-fuconate dehydratase</fullName>
        <ecNumber evidence="3">4.2.1.68</ecNumber>
    </recommendedName>
</protein>
<evidence type="ECO:0000256" key="1">
    <source>
        <dbReference type="ARBA" id="ARBA00001737"/>
    </source>
</evidence>
<dbReference type="EMBL" id="JANLCM010000001">
    <property type="protein sequence ID" value="MCS5718495.1"/>
    <property type="molecule type" value="Genomic_DNA"/>
</dbReference>
<evidence type="ECO:0000256" key="4">
    <source>
        <dbReference type="ARBA" id="ARBA00022723"/>
    </source>
</evidence>
<evidence type="ECO:0000256" key="2">
    <source>
        <dbReference type="ARBA" id="ARBA00001946"/>
    </source>
</evidence>
<dbReference type="RefSeq" id="WP_259507417.1">
    <property type="nucleotide sequence ID" value="NZ_JANLCM010000001.1"/>
</dbReference>
<comment type="catalytic activity">
    <reaction evidence="1">
        <text>L-fuconate = 2-dehydro-3-deoxy-L-fuconate + H2O</text>
        <dbReference type="Rhea" id="RHEA:22772"/>
        <dbReference type="ChEBI" id="CHEBI:15377"/>
        <dbReference type="ChEBI" id="CHEBI:21291"/>
        <dbReference type="ChEBI" id="CHEBI:37448"/>
        <dbReference type="EC" id="4.2.1.68"/>
    </reaction>
</comment>
<dbReference type="InterPro" id="IPR029065">
    <property type="entry name" value="Enolase_C-like"/>
</dbReference>
<accession>A0ABT2GQI6</accession>
<evidence type="ECO:0000256" key="5">
    <source>
        <dbReference type="ARBA" id="ARBA00022842"/>
    </source>
</evidence>
<evidence type="ECO:0000256" key="6">
    <source>
        <dbReference type="ARBA" id="ARBA00023239"/>
    </source>
</evidence>
<organism evidence="8 9">
    <name type="scientific">Herbiconiux aconitum</name>
    <dbReference type="NCBI Taxonomy" id="2970913"/>
    <lineage>
        <taxon>Bacteria</taxon>
        <taxon>Bacillati</taxon>
        <taxon>Actinomycetota</taxon>
        <taxon>Actinomycetes</taxon>
        <taxon>Micrococcales</taxon>
        <taxon>Microbacteriaceae</taxon>
        <taxon>Herbiconiux</taxon>
    </lineage>
</organism>
<dbReference type="SFLD" id="SFLDF00111">
    <property type="entry name" value="L-fuconate_dehydratase"/>
    <property type="match status" value="1"/>
</dbReference>
<dbReference type="Gene3D" id="3.20.20.120">
    <property type="entry name" value="Enolase-like C-terminal domain"/>
    <property type="match status" value="1"/>
</dbReference>
<dbReference type="SFLD" id="SFLDG00179">
    <property type="entry name" value="mandelate_racemase"/>
    <property type="match status" value="1"/>
</dbReference>
<name>A0ABT2GQI6_9MICO</name>
<keyword evidence="4" id="KW-0479">Metal-binding</keyword>
<dbReference type="PANTHER" id="PTHR13794:SF58">
    <property type="entry name" value="MITOCHONDRIAL ENOLASE SUPERFAMILY MEMBER 1"/>
    <property type="match status" value="1"/>
</dbReference>
<dbReference type="SMART" id="SM00922">
    <property type="entry name" value="MR_MLE"/>
    <property type="match status" value="1"/>
</dbReference>
<dbReference type="InterPro" id="IPR029017">
    <property type="entry name" value="Enolase-like_N"/>
</dbReference>
<keyword evidence="5" id="KW-0460">Magnesium</keyword>
<evidence type="ECO:0000256" key="3">
    <source>
        <dbReference type="ARBA" id="ARBA00013142"/>
    </source>
</evidence>
<dbReference type="InterPro" id="IPR034610">
    <property type="entry name" value="L-fuconate_dehydratase"/>
</dbReference>
<evidence type="ECO:0000313" key="8">
    <source>
        <dbReference type="EMBL" id="MCS5718495.1"/>
    </source>
</evidence>
<dbReference type="EC" id="4.2.1.68" evidence="3"/>
<dbReference type="InterPro" id="IPR046945">
    <property type="entry name" value="RHMD-like"/>
</dbReference>
<dbReference type="SUPFAM" id="SSF54826">
    <property type="entry name" value="Enolase N-terminal domain-like"/>
    <property type="match status" value="1"/>
</dbReference>
<reference evidence="8" key="1">
    <citation type="submission" date="2022-08" db="EMBL/GenBank/DDBJ databases">
        <authorList>
            <person name="Deng Y."/>
            <person name="Han X.-F."/>
            <person name="Zhang Y.-Q."/>
        </authorList>
    </citation>
    <scope>NUCLEOTIDE SEQUENCE</scope>
    <source>
        <strain evidence="8">CPCC 205763</strain>
    </source>
</reference>
<keyword evidence="6" id="KW-0456">Lyase</keyword>
<dbReference type="Gene3D" id="3.30.390.10">
    <property type="entry name" value="Enolase-like, N-terminal domain"/>
    <property type="match status" value="1"/>
</dbReference>
<gene>
    <name evidence="8" type="ORF">N1027_10135</name>
</gene>
<dbReference type="Proteomes" id="UP001165584">
    <property type="component" value="Unassembled WGS sequence"/>
</dbReference>
<dbReference type="SUPFAM" id="SSF51604">
    <property type="entry name" value="Enolase C-terminal domain-like"/>
    <property type="match status" value="1"/>
</dbReference>
<keyword evidence="9" id="KW-1185">Reference proteome</keyword>
<proteinExistence type="predicted"/>
<dbReference type="SFLD" id="SFLDS00001">
    <property type="entry name" value="Enolase"/>
    <property type="match status" value="1"/>
</dbReference>
<dbReference type="InterPro" id="IPR018110">
    <property type="entry name" value="Mandel_Rmase/mucon_lact_enz_CS"/>
</dbReference>
<dbReference type="CDD" id="cd03324">
    <property type="entry name" value="rTSbeta_L-fuconate_dehydratase"/>
    <property type="match status" value="1"/>
</dbReference>
<sequence length="428" mass="46798">MSTITALETSDIRFPTSTMLDGSDAMNPDPDYSAAYLTIVTDSDDGLTGHGFVFTIGRGNDVQVAGIRALEGHLVGRDVEELLASMGATWRELVYDSQLRWLGPEKGVMHMAIGAVMNALWDLKAKRAGLPLWQLLARMSPEELVELVDFRYLTDAITPEEALQIFRAAVPGRAEREAQLFAAGYPAYTTTPGWLGYDDEKLARLCREAVADGFGQIKLKVGGDVDDDVRRLGIAREAVGPDIRIAVDANQRWDVAQAIEWMRHLAPFDIAWIEEPTNPDDVLGHAAIAVGVAPIPVATGEHGANRVMFKQFLQADALSVLQIDATRVAGVNENIAILLLAAKFGVRVCPHAGGVGLCEMVQHLSYFDFIALSGRRDDRMIEYVDHLHEHFAAPVDVHGGCYWPPLAPGSGAEMLASSRREFEFEAYA</sequence>
<dbReference type="PROSITE" id="PS00909">
    <property type="entry name" value="MR_MLE_2"/>
    <property type="match status" value="1"/>
</dbReference>
<evidence type="ECO:0000259" key="7">
    <source>
        <dbReference type="SMART" id="SM00922"/>
    </source>
</evidence>
<dbReference type="Pfam" id="PF13378">
    <property type="entry name" value="MR_MLE_C"/>
    <property type="match status" value="1"/>
</dbReference>
<comment type="cofactor">
    <cofactor evidence="2">
        <name>Mg(2+)</name>
        <dbReference type="ChEBI" id="CHEBI:18420"/>
    </cofactor>
</comment>
<dbReference type="InterPro" id="IPR013342">
    <property type="entry name" value="Mandelate_racemase_C"/>
</dbReference>
<comment type="caution">
    <text evidence="8">The sequence shown here is derived from an EMBL/GenBank/DDBJ whole genome shotgun (WGS) entry which is preliminary data.</text>
</comment>
<feature type="domain" description="Mandelate racemase/muconate lactonizing enzyme C-terminal" evidence="7">
    <location>
        <begin position="199"/>
        <end position="295"/>
    </location>
</feature>
<dbReference type="Pfam" id="PF02746">
    <property type="entry name" value="MR_MLE_N"/>
    <property type="match status" value="1"/>
</dbReference>